<evidence type="ECO:0000256" key="4">
    <source>
        <dbReference type="SAM" id="Coils"/>
    </source>
</evidence>
<dbReference type="Proteomes" id="UP001231189">
    <property type="component" value="Unassembled WGS sequence"/>
</dbReference>
<dbReference type="GO" id="GO:0009409">
    <property type="term" value="P:response to cold"/>
    <property type="evidence" value="ECO:0007669"/>
    <property type="project" value="UniProtKB-ARBA"/>
</dbReference>
<feature type="compositionally biased region" description="Low complexity" evidence="5">
    <location>
        <begin position="246"/>
        <end position="257"/>
    </location>
</feature>
<dbReference type="Gene3D" id="1.10.287.370">
    <property type="match status" value="1"/>
</dbReference>
<dbReference type="InterPro" id="IPR004127">
    <property type="entry name" value="Prefoldin_subunit_alpha"/>
</dbReference>
<proteinExistence type="inferred from homology"/>
<evidence type="ECO:0000256" key="2">
    <source>
        <dbReference type="ARBA" id="ARBA00023242"/>
    </source>
</evidence>
<dbReference type="InterPro" id="IPR009053">
    <property type="entry name" value="Prefoldin"/>
</dbReference>
<dbReference type="GO" id="GO:0019212">
    <property type="term" value="F:phosphatase inhibitor activity"/>
    <property type="evidence" value="ECO:0007669"/>
    <property type="project" value="TreeGrafter"/>
</dbReference>
<dbReference type="Pfam" id="PF02996">
    <property type="entry name" value="Prefoldin"/>
    <property type="match status" value="1"/>
</dbReference>
<keyword evidence="2" id="KW-0539">Nucleus</keyword>
<comment type="caution">
    <text evidence="6">The sequence shown here is derived from an EMBL/GenBank/DDBJ whole genome shotgun (WGS) entry which is preliminary data.</text>
</comment>
<comment type="similarity">
    <text evidence="3">Belongs to the RNA polymerase II subunit 5-mediating protein family.</text>
</comment>
<evidence type="ECO:0000256" key="3">
    <source>
        <dbReference type="ARBA" id="ARBA00038295"/>
    </source>
</evidence>
<gene>
    <name evidence="6" type="ORF">QYE76_057583</name>
</gene>
<dbReference type="EMBL" id="JAUUTY010000003">
    <property type="protein sequence ID" value="KAK1669424.1"/>
    <property type="molecule type" value="Genomic_DNA"/>
</dbReference>
<dbReference type="FunFam" id="1.10.287.370:FF:000009">
    <property type="entry name" value="Prefoldin chaperone subunit family protein"/>
    <property type="match status" value="1"/>
</dbReference>
<feature type="compositionally biased region" description="Polar residues" evidence="5">
    <location>
        <begin position="258"/>
        <end position="267"/>
    </location>
</feature>
<keyword evidence="7" id="KW-1185">Reference proteome</keyword>
<feature type="coiled-coil region" evidence="4">
    <location>
        <begin position="113"/>
        <end position="140"/>
    </location>
</feature>
<dbReference type="GO" id="GO:0003714">
    <property type="term" value="F:transcription corepressor activity"/>
    <property type="evidence" value="ECO:0007669"/>
    <property type="project" value="TreeGrafter"/>
</dbReference>
<reference evidence="6" key="1">
    <citation type="submission" date="2023-07" db="EMBL/GenBank/DDBJ databases">
        <title>A chromosome-level genome assembly of Lolium multiflorum.</title>
        <authorList>
            <person name="Chen Y."/>
            <person name="Copetti D."/>
            <person name="Kolliker R."/>
            <person name="Studer B."/>
        </authorList>
    </citation>
    <scope>NUCLEOTIDE SEQUENCE</scope>
    <source>
        <strain evidence="6">02402/16</strain>
        <tissue evidence="6">Leaf</tissue>
    </source>
</reference>
<dbReference type="GO" id="GO:0005634">
    <property type="term" value="C:nucleus"/>
    <property type="evidence" value="ECO:0007669"/>
    <property type="project" value="UniProtKB-SubCell"/>
</dbReference>
<feature type="compositionally biased region" description="Polar residues" evidence="5">
    <location>
        <begin position="163"/>
        <end position="175"/>
    </location>
</feature>
<dbReference type="AlphaFoldDB" id="A0AAD8T4G7"/>
<evidence type="ECO:0000313" key="6">
    <source>
        <dbReference type="EMBL" id="KAK1669424.1"/>
    </source>
</evidence>
<dbReference type="InterPro" id="IPR052255">
    <property type="entry name" value="RNA_pol_II_subunit5-mediator"/>
</dbReference>
<dbReference type="GO" id="GO:0003682">
    <property type="term" value="F:chromatin binding"/>
    <property type="evidence" value="ECO:0007669"/>
    <property type="project" value="TreeGrafter"/>
</dbReference>
<comment type="subcellular location">
    <subcellularLocation>
        <location evidence="1">Nucleus</location>
    </subcellularLocation>
</comment>
<organism evidence="6 7">
    <name type="scientific">Lolium multiflorum</name>
    <name type="common">Italian ryegrass</name>
    <name type="synonym">Lolium perenne subsp. multiflorum</name>
    <dbReference type="NCBI Taxonomy" id="4521"/>
    <lineage>
        <taxon>Eukaryota</taxon>
        <taxon>Viridiplantae</taxon>
        <taxon>Streptophyta</taxon>
        <taxon>Embryophyta</taxon>
        <taxon>Tracheophyta</taxon>
        <taxon>Spermatophyta</taxon>
        <taxon>Magnoliopsida</taxon>
        <taxon>Liliopsida</taxon>
        <taxon>Poales</taxon>
        <taxon>Poaceae</taxon>
        <taxon>BOP clade</taxon>
        <taxon>Pooideae</taxon>
        <taxon>Poodae</taxon>
        <taxon>Poeae</taxon>
        <taxon>Poeae Chloroplast Group 2 (Poeae type)</taxon>
        <taxon>Loliodinae</taxon>
        <taxon>Loliinae</taxon>
        <taxon>Lolium</taxon>
    </lineage>
</organism>
<feature type="region of interest" description="Disordered" evidence="5">
    <location>
        <begin position="194"/>
        <end position="270"/>
    </location>
</feature>
<sequence>MAAAANKGTATPLGAVFSPDDTRRAVSRVAQAVADRRAELARVQGFFADNAALVSLVQRLPDELSHQIMVPFGGAAFFPGSLIHTNQLMVLLGDGYYADRSAKQTTEILHRRGMELEAQMEAIKATISDLEAEAKFFESTAAEASEGLVEIREEYDEEAEINPSKSEASSSSGTLSDEEHARIMARFDELEMLEKEAGSSSEDEEEEEEEEEEDDDDDDDDEGAGTNEDDEENLDTLSDGNDHDNVGFGASVSGSGANDRSQGNAQLKSALKKLGGKEMLKGASVAPSASSSIINSEVQASLRKAVSFKDENGNIVSSSKSLSRQDPKYSAESSHERKIISSGQKAFTGSIVEHDDNLSVIQLPKNNDSEKPGSSAPSRPVSRFKMQQGGR</sequence>
<dbReference type="CDD" id="cd23159">
    <property type="entry name" value="Prefoldin_URI1"/>
    <property type="match status" value="1"/>
</dbReference>
<accession>A0AAD8T4G7</accession>
<name>A0AAD8T4G7_LOLMU</name>
<feature type="region of interest" description="Disordered" evidence="5">
    <location>
        <begin position="309"/>
        <end position="342"/>
    </location>
</feature>
<protein>
    <submittedName>
        <fullName evidence="6">Uncharacterized protein</fullName>
    </submittedName>
</protein>
<dbReference type="GO" id="GO:0000122">
    <property type="term" value="P:negative regulation of transcription by RNA polymerase II"/>
    <property type="evidence" value="ECO:0007669"/>
    <property type="project" value="TreeGrafter"/>
</dbReference>
<dbReference type="PANTHER" id="PTHR15111">
    <property type="entry name" value="RNA POLYMERASE II SUBUNIT 5-MEDIATING PROTEIN NNX3"/>
    <property type="match status" value="1"/>
</dbReference>
<keyword evidence="4" id="KW-0175">Coiled coil</keyword>
<feature type="compositionally biased region" description="Basic and acidic residues" evidence="5">
    <location>
        <begin position="323"/>
        <end position="339"/>
    </location>
</feature>
<dbReference type="SUPFAM" id="SSF46579">
    <property type="entry name" value="Prefoldin"/>
    <property type="match status" value="1"/>
</dbReference>
<evidence type="ECO:0000313" key="7">
    <source>
        <dbReference type="Proteomes" id="UP001231189"/>
    </source>
</evidence>
<evidence type="ECO:0000256" key="1">
    <source>
        <dbReference type="ARBA" id="ARBA00004123"/>
    </source>
</evidence>
<feature type="compositionally biased region" description="Acidic residues" evidence="5">
    <location>
        <begin position="201"/>
        <end position="234"/>
    </location>
</feature>
<feature type="region of interest" description="Disordered" evidence="5">
    <location>
        <begin position="155"/>
        <end position="177"/>
    </location>
</feature>
<dbReference type="PANTHER" id="PTHR15111:SF0">
    <property type="entry name" value="UNCONVENTIONAL PREFOLDIN RPB5 INTERACTOR 1"/>
    <property type="match status" value="1"/>
</dbReference>
<evidence type="ECO:0000256" key="5">
    <source>
        <dbReference type="SAM" id="MobiDB-lite"/>
    </source>
</evidence>
<dbReference type="GO" id="GO:0006457">
    <property type="term" value="P:protein folding"/>
    <property type="evidence" value="ECO:0007669"/>
    <property type="project" value="UniProtKB-ARBA"/>
</dbReference>
<feature type="region of interest" description="Disordered" evidence="5">
    <location>
        <begin position="362"/>
        <end position="391"/>
    </location>
</feature>